<dbReference type="EMBL" id="FZNW01000013">
    <property type="protein sequence ID" value="SNR64505.1"/>
    <property type="molecule type" value="Genomic_DNA"/>
</dbReference>
<dbReference type="AlphaFoldDB" id="A0A238XZU6"/>
<accession>A0A238XZU6</accession>
<dbReference type="OrthoDB" id="572373at2"/>
<feature type="transmembrane region" description="Helical" evidence="1">
    <location>
        <begin position="115"/>
        <end position="131"/>
    </location>
</feature>
<keyword evidence="1" id="KW-1133">Transmembrane helix</keyword>
<keyword evidence="1" id="KW-0812">Transmembrane</keyword>
<evidence type="ECO:0000256" key="1">
    <source>
        <dbReference type="SAM" id="Phobius"/>
    </source>
</evidence>
<dbReference type="RefSeq" id="WP_089301985.1">
    <property type="nucleotide sequence ID" value="NZ_FZNW01000013.1"/>
</dbReference>
<feature type="transmembrane region" description="Helical" evidence="1">
    <location>
        <begin position="56"/>
        <end position="73"/>
    </location>
</feature>
<evidence type="ECO:0000313" key="2">
    <source>
        <dbReference type="EMBL" id="SNR64505.1"/>
    </source>
</evidence>
<feature type="transmembrane region" description="Helical" evidence="1">
    <location>
        <begin position="85"/>
        <end position="109"/>
    </location>
</feature>
<organism evidence="2 3">
    <name type="scientific">Haloechinothrix alba</name>
    <dbReference type="NCBI Taxonomy" id="664784"/>
    <lineage>
        <taxon>Bacteria</taxon>
        <taxon>Bacillati</taxon>
        <taxon>Actinomycetota</taxon>
        <taxon>Actinomycetes</taxon>
        <taxon>Pseudonocardiales</taxon>
        <taxon>Pseudonocardiaceae</taxon>
        <taxon>Haloechinothrix</taxon>
    </lineage>
</organism>
<evidence type="ECO:0008006" key="4">
    <source>
        <dbReference type="Google" id="ProtNLM"/>
    </source>
</evidence>
<reference evidence="2 3" key="1">
    <citation type="submission" date="2017-06" db="EMBL/GenBank/DDBJ databases">
        <authorList>
            <person name="Kim H.J."/>
            <person name="Triplett B.A."/>
        </authorList>
    </citation>
    <scope>NUCLEOTIDE SEQUENCE [LARGE SCALE GENOMIC DNA]</scope>
    <source>
        <strain evidence="2 3">DSM 45207</strain>
    </source>
</reference>
<sequence>MGTSVQSTSTSPNRVLGALFGAVYVLVGLVGFAVTAGTGFAATEGSHLLIFEVNPLHNLVHIGVGALLGLAAWRGVKYAAGVNGLVGGIYLLVGVLGLFVTSSALNLLALNHADNVLHLASAAVLLGVSLTRR</sequence>
<gene>
    <name evidence="2" type="ORF">SAMN06265360_11318</name>
</gene>
<keyword evidence="3" id="KW-1185">Reference proteome</keyword>
<keyword evidence="1" id="KW-0472">Membrane</keyword>
<protein>
    <recommendedName>
        <fullName evidence="4">DUF4383 domain-containing protein</fullName>
    </recommendedName>
</protein>
<dbReference type="Pfam" id="PF14325">
    <property type="entry name" value="DUF4383"/>
    <property type="match status" value="1"/>
</dbReference>
<dbReference type="Proteomes" id="UP000198348">
    <property type="component" value="Unassembled WGS sequence"/>
</dbReference>
<evidence type="ECO:0000313" key="3">
    <source>
        <dbReference type="Proteomes" id="UP000198348"/>
    </source>
</evidence>
<name>A0A238XZU6_9PSEU</name>
<feature type="transmembrane region" description="Helical" evidence="1">
    <location>
        <begin position="15"/>
        <end position="36"/>
    </location>
</feature>
<proteinExistence type="predicted"/>